<accession>A0A1J5S1F5</accession>
<gene>
    <name evidence="1" type="ORF">GALL_200340</name>
</gene>
<comment type="caution">
    <text evidence="1">The sequence shown here is derived from an EMBL/GenBank/DDBJ whole genome shotgun (WGS) entry which is preliminary data.</text>
</comment>
<protein>
    <submittedName>
        <fullName evidence="1">Uncharacterized protein</fullName>
    </submittedName>
</protein>
<proteinExistence type="predicted"/>
<sequence>MFLILKETVATKLSSMMFCLWTMMEKFLQVVLLRQPLKQKFYLNLFRAIK</sequence>
<dbReference type="EMBL" id="MLJW01000125">
    <property type="protein sequence ID" value="OIQ97983.1"/>
    <property type="molecule type" value="Genomic_DNA"/>
</dbReference>
<reference evidence="1" key="1">
    <citation type="submission" date="2016-10" db="EMBL/GenBank/DDBJ databases">
        <title>Sequence of Gallionella enrichment culture.</title>
        <authorList>
            <person name="Poehlein A."/>
            <person name="Muehling M."/>
            <person name="Daniel R."/>
        </authorList>
    </citation>
    <scope>NUCLEOTIDE SEQUENCE</scope>
</reference>
<evidence type="ECO:0000313" key="1">
    <source>
        <dbReference type="EMBL" id="OIQ97983.1"/>
    </source>
</evidence>
<organism evidence="1">
    <name type="scientific">mine drainage metagenome</name>
    <dbReference type="NCBI Taxonomy" id="410659"/>
    <lineage>
        <taxon>unclassified sequences</taxon>
        <taxon>metagenomes</taxon>
        <taxon>ecological metagenomes</taxon>
    </lineage>
</organism>
<dbReference type="AlphaFoldDB" id="A0A1J5S1F5"/>
<name>A0A1J5S1F5_9ZZZZ</name>